<organism evidence="7 8">
    <name type="scientific">Crucibulum laeve</name>
    <dbReference type="NCBI Taxonomy" id="68775"/>
    <lineage>
        <taxon>Eukaryota</taxon>
        <taxon>Fungi</taxon>
        <taxon>Dikarya</taxon>
        <taxon>Basidiomycota</taxon>
        <taxon>Agaricomycotina</taxon>
        <taxon>Agaricomycetes</taxon>
        <taxon>Agaricomycetidae</taxon>
        <taxon>Agaricales</taxon>
        <taxon>Agaricineae</taxon>
        <taxon>Nidulariaceae</taxon>
        <taxon>Crucibulum</taxon>
    </lineage>
</organism>
<dbReference type="PANTHER" id="PTHR23502">
    <property type="entry name" value="MAJOR FACILITATOR SUPERFAMILY"/>
    <property type="match status" value="1"/>
</dbReference>
<dbReference type="PANTHER" id="PTHR23502:SF34">
    <property type="entry name" value="PROTEIN HOL1"/>
    <property type="match status" value="1"/>
</dbReference>
<feature type="transmembrane region" description="Helical" evidence="5">
    <location>
        <begin position="110"/>
        <end position="129"/>
    </location>
</feature>
<dbReference type="EMBL" id="ML213590">
    <property type="protein sequence ID" value="TFK45023.1"/>
    <property type="molecule type" value="Genomic_DNA"/>
</dbReference>
<keyword evidence="4 5" id="KW-0472">Membrane</keyword>
<evidence type="ECO:0000313" key="7">
    <source>
        <dbReference type="EMBL" id="TFK45023.1"/>
    </source>
</evidence>
<dbReference type="GO" id="GO:0022857">
    <property type="term" value="F:transmembrane transporter activity"/>
    <property type="evidence" value="ECO:0007669"/>
    <property type="project" value="InterPro"/>
</dbReference>
<evidence type="ECO:0000259" key="6">
    <source>
        <dbReference type="PROSITE" id="PS50850"/>
    </source>
</evidence>
<name>A0A5C3MK11_9AGAR</name>
<keyword evidence="3 5" id="KW-1133">Transmembrane helix</keyword>
<feature type="transmembrane region" description="Helical" evidence="5">
    <location>
        <begin position="487"/>
        <end position="505"/>
    </location>
</feature>
<feature type="transmembrane region" description="Helical" evidence="5">
    <location>
        <begin position="417"/>
        <end position="438"/>
    </location>
</feature>
<feature type="transmembrane region" description="Helical" evidence="5">
    <location>
        <begin position="75"/>
        <end position="98"/>
    </location>
</feature>
<gene>
    <name evidence="7" type="ORF">BDQ12DRAFT_621599</name>
</gene>
<evidence type="ECO:0000256" key="5">
    <source>
        <dbReference type="SAM" id="Phobius"/>
    </source>
</evidence>
<dbReference type="InterPro" id="IPR020846">
    <property type="entry name" value="MFS_dom"/>
</dbReference>
<dbReference type="InterPro" id="IPR036259">
    <property type="entry name" value="MFS_trans_sf"/>
</dbReference>
<dbReference type="OrthoDB" id="2585655at2759"/>
<protein>
    <submittedName>
        <fullName evidence="7">MFS general substrate transporter</fullName>
    </submittedName>
</protein>
<sequence length="547" mass="60063">MKLAFMELSTHIPQKLQEEDNTEKMSPISNEKSTTKHLEEVKAVKFDHSGLPLIPQPSDSPYDPLNYPNWLKYTILIEVSFLAFLATLNVAIINPAVVPLSVEFDIPHVTATYQTTVAIGTSALGPLVFTPFANVYGRRPAYLLCVLIGFASALGSAKATSFGTLIVARAINGFGPSAALGLGAGTVVDLFYTHQRGKAMGIFTLMLTNGAHLAPIVGGYVARDRGWRWCFWVGAILNGAMFILCLLFMPETLFDRVNDASFDDELAGNIGDTDSEDINPSRLRGEAYISPRMSLNIYLNRLWFWDLEKPAARQLKAIDFVVKPLSMLKYPSVAFPALYYAVTYGFASIEPALTLATLFTEIYHFDTVRNGLANGVSLLVGASLGELCSGPVTDAMMQRARKKALARGETASAEVRLQGIWTGAVTVPIGLLIDGLTIHFATTFIAPCIGMAVACFGIQIVTSVCYTYSCSDCYRSRSNDVSQCFNFFRQLFGLTLGFYSIPFGEKIGFEWSFTVFAAICIITFLPIVVLMFNGERWRRTLGEPKDI</sequence>
<evidence type="ECO:0000256" key="1">
    <source>
        <dbReference type="ARBA" id="ARBA00004141"/>
    </source>
</evidence>
<dbReference type="STRING" id="68775.A0A5C3MK11"/>
<feature type="transmembrane region" description="Helical" evidence="5">
    <location>
        <begin position="226"/>
        <end position="249"/>
    </location>
</feature>
<feature type="transmembrane region" description="Helical" evidence="5">
    <location>
        <begin position="199"/>
        <end position="220"/>
    </location>
</feature>
<dbReference type="InterPro" id="IPR011701">
    <property type="entry name" value="MFS"/>
</dbReference>
<dbReference type="Gene3D" id="1.20.1250.20">
    <property type="entry name" value="MFS general substrate transporter like domains"/>
    <property type="match status" value="1"/>
</dbReference>
<comment type="subcellular location">
    <subcellularLocation>
        <location evidence="1">Membrane</location>
        <topology evidence="1">Multi-pass membrane protein</topology>
    </subcellularLocation>
</comment>
<dbReference type="Pfam" id="PF07690">
    <property type="entry name" value="MFS_1"/>
    <property type="match status" value="1"/>
</dbReference>
<dbReference type="PROSITE" id="PS50850">
    <property type="entry name" value="MFS"/>
    <property type="match status" value="1"/>
</dbReference>
<keyword evidence="8" id="KW-1185">Reference proteome</keyword>
<dbReference type="GO" id="GO:0005886">
    <property type="term" value="C:plasma membrane"/>
    <property type="evidence" value="ECO:0007669"/>
    <property type="project" value="TreeGrafter"/>
</dbReference>
<feature type="transmembrane region" description="Helical" evidence="5">
    <location>
        <begin position="444"/>
        <end position="466"/>
    </location>
</feature>
<keyword evidence="2 5" id="KW-0812">Transmembrane</keyword>
<evidence type="ECO:0000256" key="4">
    <source>
        <dbReference type="ARBA" id="ARBA00023136"/>
    </source>
</evidence>
<dbReference type="AlphaFoldDB" id="A0A5C3MK11"/>
<feature type="transmembrane region" description="Helical" evidence="5">
    <location>
        <begin position="141"/>
        <end position="168"/>
    </location>
</feature>
<accession>A0A5C3MK11</accession>
<proteinExistence type="predicted"/>
<feature type="transmembrane region" description="Helical" evidence="5">
    <location>
        <begin position="337"/>
        <end position="359"/>
    </location>
</feature>
<feature type="domain" description="Major facilitator superfamily (MFS) profile" evidence="6">
    <location>
        <begin position="75"/>
        <end position="535"/>
    </location>
</feature>
<feature type="transmembrane region" description="Helical" evidence="5">
    <location>
        <begin position="511"/>
        <end position="532"/>
    </location>
</feature>
<dbReference type="Proteomes" id="UP000308652">
    <property type="component" value="Unassembled WGS sequence"/>
</dbReference>
<evidence type="ECO:0000256" key="2">
    <source>
        <dbReference type="ARBA" id="ARBA00022692"/>
    </source>
</evidence>
<dbReference type="SUPFAM" id="SSF103473">
    <property type="entry name" value="MFS general substrate transporter"/>
    <property type="match status" value="1"/>
</dbReference>
<evidence type="ECO:0000256" key="3">
    <source>
        <dbReference type="ARBA" id="ARBA00022989"/>
    </source>
</evidence>
<evidence type="ECO:0000313" key="8">
    <source>
        <dbReference type="Proteomes" id="UP000308652"/>
    </source>
</evidence>
<reference evidence="7 8" key="1">
    <citation type="journal article" date="2019" name="Nat. Ecol. Evol.">
        <title>Megaphylogeny resolves global patterns of mushroom evolution.</title>
        <authorList>
            <person name="Varga T."/>
            <person name="Krizsan K."/>
            <person name="Foldi C."/>
            <person name="Dima B."/>
            <person name="Sanchez-Garcia M."/>
            <person name="Sanchez-Ramirez S."/>
            <person name="Szollosi G.J."/>
            <person name="Szarkandi J.G."/>
            <person name="Papp V."/>
            <person name="Albert L."/>
            <person name="Andreopoulos W."/>
            <person name="Angelini C."/>
            <person name="Antonin V."/>
            <person name="Barry K.W."/>
            <person name="Bougher N.L."/>
            <person name="Buchanan P."/>
            <person name="Buyck B."/>
            <person name="Bense V."/>
            <person name="Catcheside P."/>
            <person name="Chovatia M."/>
            <person name="Cooper J."/>
            <person name="Damon W."/>
            <person name="Desjardin D."/>
            <person name="Finy P."/>
            <person name="Geml J."/>
            <person name="Haridas S."/>
            <person name="Hughes K."/>
            <person name="Justo A."/>
            <person name="Karasinski D."/>
            <person name="Kautmanova I."/>
            <person name="Kiss B."/>
            <person name="Kocsube S."/>
            <person name="Kotiranta H."/>
            <person name="LaButti K.M."/>
            <person name="Lechner B.E."/>
            <person name="Liimatainen K."/>
            <person name="Lipzen A."/>
            <person name="Lukacs Z."/>
            <person name="Mihaltcheva S."/>
            <person name="Morgado L.N."/>
            <person name="Niskanen T."/>
            <person name="Noordeloos M.E."/>
            <person name="Ohm R.A."/>
            <person name="Ortiz-Santana B."/>
            <person name="Ovrebo C."/>
            <person name="Racz N."/>
            <person name="Riley R."/>
            <person name="Savchenko A."/>
            <person name="Shiryaev A."/>
            <person name="Soop K."/>
            <person name="Spirin V."/>
            <person name="Szebenyi C."/>
            <person name="Tomsovsky M."/>
            <person name="Tulloss R.E."/>
            <person name="Uehling J."/>
            <person name="Grigoriev I.V."/>
            <person name="Vagvolgyi C."/>
            <person name="Papp T."/>
            <person name="Martin F.M."/>
            <person name="Miettinen O."/>
            <person name="Hibbett D.S."/>
            <person name="Nagy L.G."/>
        </authorList>
    </citation>
    <scope>NUCLEOTIDE SEQUENCE [LARGE SCALE GENOMIC DNA]</scope>
    <source>
        <strain evidence="7 8">CBS 166.37</strain>
    </source>
</reference>